<feature type="transmembrane region" description="Helical" evidence="1">
    <location>
        <begin position="44"/>
        <end position="62"/>
    </location>
</feature>
<keyword evidence="1" id="KW-0472">Membrane</keyword>
<sequence length="83" mass="9580">MNRERIPTYKALYKPMLWGQLPRGIFIGFIIFALTFLVTFKNVAVVIATACVYALLVALIKYDAKILSIIIENFKFKDVYFPD</sequence>
<dbReference type="Proteomes" id="UP000009891">
    <property type="component" value="Unassembled WGS sequence"/>
</dbReference>
<protein>
    <recommendedName>
        <fullName evidence="4">Type IV secretory pathway, VirB3-like protein</fullName>
    </recommendedName>
</protein>
<dbReference type="EMBL" id="AHAF01000023">
    <property type="protein sequence ID" value="EKU77380.1"/>
    <property type="molecule type" value="Genomic_DNA"/>
</dbReference>
<keyword evidence="1" id="KW-1133">Transmembrane helix</keyword>
<reference evidence="2 3" key="1">
    <citation type="submission" date="2012-09" db="EMBL/GenBank/DDBJ databases">
        <title>The Genome Sequence of Veillonella ratti ACS-216-V-COL6B.</title>
        <authorList>
            <consortium name="The Broad Institute Genome Sequencing Platform"/>
            <person name="Earl A."/>
            <person name="Ward D."/>
            <person name="Feldgarden M."/>
            <person name="Gevers D."/>
            <person name="Saerens B."/>
            <person name="Vaneechoutte M."/>
            <person name="Walker B."/>
            <person name="Young S.K."/>
            <person name="Zeng Q."/>
            <person name="Gargeya S."/>
            <person name="Fitzgerald M."/>
            <person name="Haas B."/>
            <person name="Abouelleil A."/>
            <person name="Alvarado L."/>
            <person name="Arachchi H.M."/>
            <person name="Berlin A."/>
            <person name="Chapman S.B."/>
            <person name="Goldberg J."/>
            <person name="Griggs A."/>
            <person name="Gujja S."/>
            <person name="Hansen M."/>
            <person name="Howarth C."/>
            <person name="Imamovic A."/>
            <person name="Larimer J."/>
            <person name="McCowen C."/>
            <person name="Montmayeur A."/>
            <person name="Murphy C."/>
            <person name="Neiman D."/>
            <person name="Pearson M."/>
            <person name="Priest M."/>
            <person name="Roberts A."/>
            <person name="Saif S."/>
            <person name="Shea T."/>
            <person name="Sisk P."/>
            <person name="Sykes S."/>
            <person name="Wortman J."/>
            <person name="Nusbaum C."/>
            <person name="Birren B."/>
        </authorList>
    </citation>
    <scope>NUCLEOTIDE SEQUENCE [LARGE SCALE GENOMIC DNA]</scope>
    <source>
        <strain evidence="2 3">ACS-216-V-Col6b</strain>
    </source>
</reference>
<dbReference type="PATRIC" id="fig|883156.3.peg.2051"/>
<dbReference type="STRING" id="883156.HMPREF9282_02097"/>
<gene>
    <name evidence="2" type="ORF">HMPREF9282_02097</name>
</gene>
<proteinExistence type="predicted"/>
<dbReference type="OrthoDB" id="9995619at2"/>
<accession>K9DJ12</accession>
<evidence type="ECO:0000256" key="1">
    <source>
        <dbReference type="SAM" id="Phobius"/>
    </source>
</evidence>
<dbReference type="HOGENOM" id="CLU_2541632_0_0_9"/>
<comment type="caution">
    <text evidence="2">The sequence shown here is derived from an EMBL/GenBank/DDBJ whole genome shotgun (WGS) entry which is preliminary data.</text>
</comment>
<organism evidence="2 3">
    <name type="scientific">Veillonella seminalis ACS-216-V-Col6b</name>
    <dbReference type="NCBI Taxonomy" id="883156"/>
    <lineage>
        <taxon>Bacteria</taxon>
        <taxon>Bacillati</taxon>
        <taxon>Bacillota</taxon>
        <taxon>Negativicutes</taxon>
        <taxon>Veillonellales</taxon>
        <taxon>Veillonellaceae</taxon>
        <taxon>Veillonella</taxon>
    </lineage>
</organism>
<dbReference type="RefSeq" id="WP_006556981.1">
    <property type="nucleotide sequence ID" value="NZ_JH992939.1"/>
</dbReference>
<dbReference type="AlphaFoldDB" id="K9DJ12"/>
<evidence type="ECO:0000313" key="2">
    <source>
        <dbReference type="EMBL" id="EKU77380.1"/>
    </source>
</evidence>
<evidence type="ECO:0008006" key="4">
    <source>
        <dbReference type="Google" id="ProtNLM"/>
    </source>
</evidence>
<name>K9DJ12_9FIRM</name>
<feature type="transmembrane region" description="Helical" evidence="1">
    <location>
        <begin position="21"/>
        <end position="38"/>
    </location>
</feature>
<evidence type="ECO:0000313" key="3">
    <source>
        <dbReference type="Proteomes" id="UP000009891"/>
    </source>
</evidence>
<keyword evidence="1" id="KW-0812">Transmembrane</keyword>
<keyword evidence="3" id="KW-1185">Reference proteome</keyword>